<proteinExistence type="predicted"/>
<feature type="transmembrane region" description="Helical" evidence="6">
    <location>
        <begin position="40"/>
        <end position="59"/>
    </location>
</feature>
<dbReference type="GO" id="GO:0005886">
    <property type="term" value="C:plasma membrane"/>
    <property type="evidence" value="ECO:0007669"/>
    <property type="project" value="UniProtKB-SubCell"/>
</dbReference>
<feature type="transmembrane region" description="Helical" evidence="6">
    <location>
        <begin position="222"/>
        <end position="248"/>
    </location>
</feature>
<keyword evidence="4 6" id="KW-1133">Transmembrane helix</keyword>
<dbReference type="InterPro" id="IPR004477">
    <property type="entry name" value="ComEC_N"/>
</dbReference>
<feature type="transmembrane region" description="Helical" evidence="6">
    <location>
        <begin position="384"/>
        <end position="406"/>
    </location>
</feature>
<feature type="transmembrane region" description="Helical" evidence="6">
    <location>
        <begin position="448"/>
        <end position="478"/>
    </location>
</feature>
<evidence type="ECO:0000259" key="7">
    <source>
        <dbReference type="Pfam" id="PF03772"/>
    </source>
</evidence>
<dbReference type="PANTHER" id="PTHR30619:SF7">
    <property type="entry name" value="BETA-LACTAMASE DOMAIN PROTEIN"/>
    <property type="match status" value="1"/>
</dbReference>
<organism evidence="8 9">
    <name type="scientific">Marinomonas mediterranea (strain ATCC 700492 / JCM 21426 / NBRC 103028 / MMB-1)</name>
    <dbReference type="NCBI Taxonomy" id="717774"/>
    <lineage>
        <taxon>Bacteria</taxon>
        <taxon>Pseudomonadati</taxon>
        <taxon>Pseudomonadota</taxon>
        <taxon>Gammaproteobacteria</taxon>
        <taxon>Oceanospirillales</taxon>
        <taxon>Oceanospirillaceae</taxon>
        <taxon>Marinomonas</taxon>
    </lineage>
</organism>
<dbReference type="NCBIfam" id="TIGR00360">
    <property type="entry name" value="ComEC_N-term"/>
    <property type="match status" value="1"/>
</dbReference>
<dbReference type="KEGG" id="mme:Marme_1990"/>
<dbReference type="PANTHER" id="PTHR30619">
    <property type="entry name" value="DNA INTERNALIZATION/COMPETENCE PROTEIN COMEC/REC2"/>
    <property type="match status" value="1"/>
</dbReference>
<keyword evidence="5 6" id="KW-0472">Membrane</keyword>
<feature type="transmembrane region" description="Helical" evidence="6">
    <location>
        <begin position="6"/>
        <end position="33"/>
    </location>
</feature>
<evidence type="ECO:0000313" key="9">
    <source>
        <dbReference type="Proteomes" id="UP000001062"/>
    </source>
</evidence>
<name>F2K2V5_MARM1</name>
<dbReference type="InterPro" id="IPR052159">
    <property type="entry name" value="Competence_DNA_uptake"/>
</dbReference>
<evidence type="ECO:0000256" key="3">
    <source>
        <dbReference type="ARBA" id="ARBA00022692"/>
    </source>
</evidence>
<keyword evidence="2" id="KW-1003">Cell membrane</keyword>
<reference evidence="8 9" key="1">
    <citation type="journal article" date="2012" name="Stand. Genomic Sci.">
        <title>Complete genome sequence of the melanogenic marine bacterium Marinomonas mediterranea type strain (MMB-1(T)).</title>
        <authorList>
            <person name="Lucas-Elio P."/>
            <person name="Goodwin L."/>
            <person name="Woyke T."/>
            <person name="Pitluck S."/>
            <person name="Nolan M."/>
            <person name="Kyrpides N.C."/>
            <person name="Detter J.C."/>
            <person name="Copeland A."/>
            <person name="Teshima H."/>
            <person name="Bruce D."/>
            <person name="Detter C."/>
            <person name="Tapia R."/>
            <person name="Han S."/>
            <person name="Land M.L."/>
            <person name="Ivanova N."/>
            <person name="Mikhailova N."/>
            <person name="Johnston A.W."/>
            <person name="Sanchez-Amat A."/>
        </authorList>
    </citation>
    <scope>NUCLEOTIDE SEQUENCE [LARGE SCALE GENOMIC DNA]</scope>
    <source>
        <strain evidence="9">ATCC 700492 / JCM 21426 / NBRC 103028 / MMB-1</strain>
    </source>
</reference>
<protein>
    <submittedName>
        <fullName evidence="8">ComEC/Rec2-related protein</fullName>
    </submittedName>
</protein>
<keyword evidence="9" id="KW-1185">Reference proteome</keyword>
<dbReference type="EMBL" id="CP002583">
    <property type="protein sequence ID" value="ADZ91238.1"/>
    <property type="molecule type" value="Genomic_DNA"/>
</dbReference>
<dbReference type="STRING" id="717774.Marme_1990"/>
<evidence type="ECO:0000256" key="6">
    <source>
        <dbReference type="SAM" id="Phobius"/>
    </source>
</evidence>
<sequence>MLIINLIVLVSGILVPHNLIGLYSTCIILLCLYLIGTYRYLWVIFVFLLMLLLSFHNTYSLKQDFEGDPLDSIQISVAENCYYDETGRMYGVNVLLVDKRTRQKHVYSKCSNMAVSPALTDTINDDVLGVSIDQQYWADAFGGYYQRLAFQHGSGAAFVVDSRESGVFTTHLSLTSKVNVEAYRYFERYASWRVSQALVFGEKSLLSQYDVWVIRELGLSHLFVVSGMHVGFVVFLGWWLSVVIWHCLPKFVLRYITDILVLRVCVCSALAFYYGNLVGWGDPVKRSVLMALLYFAVRIMGARVGSSVVLVVSMIVMLIFAPFQLVAPGFWLSYGMVFVLIAISSASSRSRVLSAQYMLSLCSLVLVFGWQANINALMPVVNIIMLPIVGLFWFPVSVVASFFWGAFDCDLYLLVDPIFSWLIWLLESVALNGVSMGVILSGLALKKLLLVLVALCCLVFYSLRRIVLFQLFLLLLMFTPNYQEYVHEGVVLYNKYGDLYEKMGDQMYPMALQYDQAISKLEGLNSNQQQYSSTLGILIDQRLFSIEDIFSSDADWLVATGPLKENISKTLSALKVNVLEVPVNERLYFSSDSEQTSIRSSSCSEINFILKSLYCMRVAELNSVLNLERL</sequence>
<comment type="subcellular location">
    <subcellularLocation>
        <location evidence="1">Cell membrane</location>
        <topology evidence="1">Multi-pass membrane protein</topology>
    </subcellularLocation>
</comment>
<feature type="transmembrane region" description="Helical" evidence="6">
    <location>
        <begin position="418"/>
        <end position="441"/>
    </location>
</feature>
<evidence type="ECO:0000256" key="1">
    <source>
        <dbReference type="ARBA" id="ARBA00004651"/>
    </source>
</evidence>
<feature type="domain" description="ComEC/Rec2-related protein" evidence="7">
    <location>
        <begin position="198"/>
        <end position="463"/>
    </location>
</feature>
<feature type="transmembrane region" description="Helical" evidence="6">
    <location>
        <begin position="260"/>
        <end position="280"/>
    </location>
</feature>
<accession>F2K2V5</accession>
<dbReference type="AlphaFoldDB" id="F2K2V5"/>
<evidence type="ECO:0000256" key="2">
    <source>
        <dbReference type="ARBA" id="ARBA00022475"/>
    </source>
</evidence>
<dbReference type="Proteomes" id="UP000001062">
    <property type="component" value="Chromosome"/>
</dbReference>
<dbReference type="PATRIC" id="fig|717774.3.peg.2052"/>
<evidence type="ECO:0000256" key="5">
    <source>
        <dbReference type="ARBA" id="ARBA00023136"/>
    </source>
</evidence>
<keyword evidence="3 6" id="KW-0812">Transmembrane</keyword>
<gene>
    <name evidence="8" type="ordered locus">Marme_1990</name>
</gene>
<dbReference type="Pfam" id="PF03772">
    <property type="entry name" value="Competence"/>
    <property type="match status" value="1"/>
</dbReference>
<evidence type="ECO:0000313" key="8">
    <source>
        <dbReference type="EMBL" id="ADZ91238.1"/>
    </source>
</evidence>
<feature type="transmembrane region" description="Helical" evidence="6">
    <location>
        <begin position="300"/>
        <end position="323"/>
    </location>
</feature>
<dbReference type="HOGENOM" id="CLU_425012_0_0_6"/>
<evidence type="ECO:0000256" key="4">
    <source>
        <dbReference type="ARBA" id="ARBA00022989"/>
    </source>
</evidence>
<dbReference type="eggNOG" id="COG0658">
    <property type="taxonomic scope" value="Bacteria"/>
</dbReference>
<feature type="transmembrane region" description="Helical" evidence="6">
    <location>
        <begin position="330"/>
        <end position="348"/>
    </location>
</feature>